<reference evidence="1" key="1">
    <citation type="submission" date="2017-06" db="EMBL/GenBank/DDBJ databases">
        <title>Novel phages from South African skin metaviromes.</title>
        <authorList>
            <person name="van Zyl L.J."/>
            <person name="Abrahams Y."/>
            <person name="Stander E.A."/>
            <person name="Kirby B.M."/>
            <person name="Clavaud C."/>
            <person name="Farcet C."/>
            <person name="Breton L."/>
            <person name="Trindade M.I."/>
        </authorList>
    </citation>
    <scope>NUCLEOTIDE SEQUENCE</scope>
</reference>
<protein>
    <submittedName>
        <fullName evidence="1">Uncharacterized protein</fullName>
    </submittedName>
</protein>
<name>A0A2H4J5T3_9CAUD</name>
<sequence>MAFYDEMADVALELITEFGQTVTLQRTEAGEYDPETGTTGDGVAQEQPAQGILLDYQGIEFQNNTQIQQGDKKLKIAAKDLQWPPELANKAVIQGTAYSVINVNETNPAGTPLVYTLQVRS</sequence>
<accession>A0A2H4J5T3</accession>
<gene>
    <name evidence="1" type="ORF">3S11_9</name>
</gene>
<evidence type="ECO:0000313" key="1">
    <source>
        <dbReference type="EMBL" id="ASN68687.1"/>
    </source>
</evidence>
<organism evidence="1">
    <name type="scientific">uncultured Caudovirales phage</name>
    <dbReference type="NCBI Taxonomy" id="2100421"/>
    <lineage>
        <taxon>Viruses</taxon>
        <taxon>Duplodnaviria</taxon>
        <taxon>Heunggongvirae</taxon>
        <taxon>Uroviricota</taxon>
        <taxon>Caudoviricetes</taxon>
        <taxon>Peduoviridae</taxon>
        <taxon>Maltschvirus</taxon>
        <taxon>Maltschvirus maltsch</taxon>
    </lineage>
</organism>
<dbReference type="EMBL" id="MF417879">
    <property type="protein sequence ID" value="ASN68687.1"/>
    <property type="molecule type" value="Genomic_DNA"/>
</dbReference>
<proteinExistence type="predicted"/>